<dbReference type="InterPro" id="IPR029016">
    <property type="entry name" value="GAF-like_dom_sf"/>
</dbReference>
<proteinExistence type="predicted"/>
<evidence type="ECO:0000256" key="2">
    <source>
        <dbReference type="ARBA" id="ARBA00023163"/>
    </source>
</evidence>
<organism evidence="5 6">
    <name type="scientific">Amycolatopsis albispora</name>
    <dbReference type="NCBI Taxonomy" id="1804986"/>
    <lineage>
        <taxon>Bacteria</taxon>
        <taxon>Bacillati</taxon>
        <taxon>Actinomycetota</taxon>
        <taxon>Actinomycetes</taxon>
        <taxon>Pseudonocardiales</taxon>
        <taxon>Pseudonocardiaceae</taxon>
        <taxon>Amycolatopsis</taxon>
    </lineage>
</organism>
<dbReference type="SUPFAM" id="SSF55781">
    <property type="entry name" value="GAF domain-like"/>
    <property type="match status" value="1"/>
</dbReference>
<dbReference type="Proteomes" id="UP000250434">
    <property type="component" value="Chromosome"/>
</dbReference>
<dbReference type="GO" id="GO:0003723">
    <property type="term" value="F:RNA binding"/>
    <property type="evidence" value="ECO:0007669"/>
    <property type="project" value="InterPro"/>
</dbReference>
<evidence type="ECO:0008006" key="7">
    <source>
        <dbReference type="Google" id="ProtNLM"/>
    </source>
</evidence>
<dbReference type="KEGG" id="aab:A4R43_07590"/>
<gene>
    <name evidence="5" type="ORF">A4R43_07590</name>
</gene>
<reference evidence="5 6" key="1">
    <citation type="submission" date="2016-04" db="EMBL/GenBank/DDBJ databases">
        <title>Complete genome sequence and analysis of deep-sea sediment isolate, Amycolatopsis sp. WP1.</title>
        <authorList>
            <person name="Wang H."/>
            <person name="Chen S."/>
            <person name="Wu Q."/>
        </authorList>
    </citation>
    <scope>NUCLEOTIDE SEQUENCE [LARGE SCALE GENOMIC DNA]</scope>
    <source>
        <strain evidence="5 6">WP1</strain>
    </source>
</reference>
<dbReference type="Gene3D" id="1.10.10.10">
    <property type="entry name" value="Winged helix-like DNA-binding domain superfamily/Winged helix DNA-binding domain"/>
    <property type="match status" value="1"/>
</dbReference>
<dbReference type="AlphaFoldDB" id="A0A344L2Y2"/>
<protein>
    <recommendedName>
        <fullName evidence="7">ANTAR domain-containing protein</fullName>
    </recommendedName>
</protein>
<keyword evidence="6" id="KW-1185">Reference proteome</keyword>
<name>A0A344L2Y2_9PSEU</name>
<dbReference type="InterPro" id="IPR005561">
    <property type="entry name" value="ANTAR"/>
</dbReference>
<keyword evidence="2" id="KW-0804">Transcription</keyword>
<keyword evidence="1" id="KW-0805">Transcription regulation</keyword>
<dbReference type="EMBL" id="CP015163">
    <property type="protein sequence ID" value="AXB42406.1"/>
    <property type="molecule type" value="Genomic_DNA"/>
</dbReference>
<feature type="domain" description="GAF" evidence="3">
    <location>
        <begin position="22"/>
        <end position="171"/>
    </location>
</feature>
<sequence>MDGRRDRLWRTIAEWAEPRGERPGWAQEICVETVAGFRGVDAAMLTLWTKAERAQEILGASEDWAARVVETQYTVGEGPGVEALRGGGRVLVPDLRVEQVRWPGFAEEALGAGVAAMFAFPLRFGAIRIGTFELLRRAPGALAGEELTDAALAADLIAAGLLRQAERAERAGEDFEPRLVTSFEDVNVATGMLAARLQIGLEEAFARLRGHAFGQGRSVLEVARDVIDRRIALDELTE</sequence>
<dbReference type="InterPro" id="IPR036388">
    <property type="entry name" value="WH-like_DNA-bd_sf"/>
</dbReference>
<evidence type="ECO:0000259" key="3">
    <source>
        <dbReference type="SMART" id="SM00065"/>
    </source>
</evidence>
<evidence type="ECO:0000256" key="1">
    <source>
        <dbReference type="ARBA" id="ARBA00023015"/>
    </source>
</evidence>
<evidence type="ECO:0000313" key="5">
    <source>
        <dbReference type="EMBL" id="AXB42406.1"/>
    </source>
</evidence>
<evidence type="ECO:0000259" key="4">
    <source>
        <dbReference type="SMART" id="SM01012"/>
    </source>
</evidence>
<dbReference type="Pfam" id="PF03861">
    <property type="entry name" value="ANTAR"/>
    <property type="match status" value="1"/>
</dbReference>
<dbReference type="SMART" id="SM00065">
    <property type="entry name" value="GAF"/>
    <property type="match status" value="1"/>
</dbReference>
<accession>A0A344L2Y2</accession>
<feature type="domain" description="ANTAR" evidence="4">
    <location>
        <begin position="164"/>
        <end position="227"/>
    </location>
</feature>
<dbReference type="SMART" id="SM01012">
    <property type="entry name" value="ANTAR"/>
    <property type="match status" value="1"/>
</dbReference>
<evidence type="ECO:0000313" key="6">
    <source>
        <dbReference type="Proteomes" id="UP000250434"/>
    </source>
</evidence>
<dbReference type="InterPro" id="IPR003018">
    <property type="entry name" value="GAF"/>
</dbReference>
<dbReference type="Gene3D" id="3.30.450.40">
    <property type="match status" value="1"/>
</dbReference>